<dbReference type="InterPro" id="IPR024079">
    <property type="entry name" value="MetalloPept_cat_dom_sf"/>
</dbReference>
<dbReference type="AlphaFoldDB" id="A0A9J6F225"/>
<dbReference type="GO" id="GO:0004222">
    <property type="term" value="F:metalloendopeptidase activity"/>
    <property type="evidence" value="ECO:0007669"/>
    <property type="project" value="InterPro"/>
</dbReference>
<evidence type="ECO:0000313" key="4">
    <source>
        <dbReference type="Proteomes" id="UP000821866"/>
    </source>
</evidence>
<dbReference type="InterPro" id="IPR042089">
    <property type="entry name" value="Peptidase_M13_dom_2"/>
</dbReference>
<feature type="region of interest" description="Disordered" evidence="1">
    <location>
        <begin position="1"/>
        <end position="69"/>
    </location>
</feature>
<keyword evidence="4" id="KW-1185">Reference proteome</keyword>
<dbReference type="Proteomes" id="UP000821866">
    <property type="component" value="Chromosome 1"/>
</dbReference>
<keyword evidence="2" id="KW-0812">Transmembrane</keyword>
<dbReference type="SUPFAM" id="SSF55486">
    <property type="entry name" value="Metalloproteases ('zincins'), catalytic domain"/>
    <property type="match status" value="1"/>
</dbReference>
<sequence>MSIATSASRKGMHSGPPATAPPGKLYDAAFGERGGQELRQRRVSGAPSSADTRSGASSPSELSGAASPVRASGSRSAAVFGDRRSPVTEVEEKVVVSEVRCEMSRRVYEMCIFVSSAAIILVFIGMLLFVVAFKEEIIKVIQTPIDLKPILKDLYCKTKLCRSFTREVISYINFSRDPCNEFYEYVCEGYLQEALNDRFKWAEPGFDYARLNSVLDGIYRRNVSDGPVWERKLMANNLWELASPLYERCMQGDAAAVDLPRDLDDYFEYANSTLSETLVKAYELIPLVDLVVTTAFPWLSDANRSLPTMEISRLRPLMDTSYVGAPSSLAYMSGLIREIWNGITPNNSIGRDDATNLAYIEASIAESLSNVTEWWRSWVSASTTERSLPQLRRSRRLAGLPPSAVSDFDMPEEAAVSRTAPSGPLPYYRVPPPFGGKAEEGVDAWLTKYKRVGKSNSWDTATMLPT</sequence>
<reference evidence="3" key="2">
    <citation type="submission" date="2021-09" db="EMBL/GenBank/DDBJ databases">
        <authorList>
            <person name="Jia N."/>
            <person name="Wang J."/>
            <person name="Shi W."/>
            <person name="Du L."/>
            <person name="Sun Y."/>
            <person name="Zhan W."/>
            <person name="Jiang J."/>
            <person name="Wang Q."/>
            <person name="Zhang B."/>
            <person name="Ji P."/>
            <person name="Sakyi L.B."/>
            <person name="Cui X."/>
            <person name="Yuan T."/>
            <person name="Jiang B."/>
            <person name="Yang W."/>
            <person name="Lam T.T.-Y."/>
            <person name="Chang Q."/>
            <person name="Ding S."/>
            <person name="Wang X."/>
            <person name="Zhu J."/>
            <person name="Ruan X."/>
            <person name="Zhao L."/>
            <person name="Wei J."/>
            <person name="Que T."/>
            <person name="Du C."/>
            <person name="Cheng J."/>
            <person name="Dai P."/>
            <person name="Han X."/>
            <person name="Huang E."/>
            <person name="Gao Y."/>
            <person name="Liu J."/>
            <person name="Shao H."/>
            <person name="Ye R."/>
            <person name="Li L."/>
            <person name="Wei W."/>
            <person name="Wang X."/>
            <person name="Wang C."/>
            <person name="Huo Q."/>
            <person name="Li W."/>
            <person name="Guo W."/>
            <person name="Chen H."/>
            <person name="Chen S."/>
            <person name="Zhou L."/>
            <person name="Zhou L."/>
            <person name="Ni X."/>
            <person name="Tian J."/>
            <person name="Zhou Y."/>
            <person name="Sheng Y."/>
            <person name="Liu T."/>
            <person name="Pan Y."/>
            <person name="Xia L."/>
            <person name="Li J."/>
            <person name="Zhao F."/>
            <person name="Cao W."/>
        </authorList>
    </citation>
    <scope>NUCLEOTIDE SEQUENCE</scope>
    <source>
        <strain evidence="3">Rmic-2018</strain>
        <tissue evidence="3">Larvae</tissue>
    </source>
</reference>
<dbReference type="GO" id="GO:0006508">
    <property type="term" value="P:proteolysis"/>
    <property type="evidence" value="ECO:0007669"/>
    <property type="project" value="InterPro"/>
</dbReference>
<reference evidence="3" key="1">
    <citation type="journal article" date="2020" name="Cell">
        <title>Large-Scale Comparative Analyses of Tick Genomes Elucidate Their Genetic Diversity and Vector Capacities.</title>
        <authorList>
            <consortium name="Tick Genome and Microbiome Consortium (TIGMIC)"/>
            <person name="Jia N."/>
            <person name="Wang J."/>
            <person name="Shi W."/>
            <person name="Du L."/>
            <person name="Sun Y."/>
            <person name="Zhan W."/>
            <person name="Jiang J.F."/>
            <person name="Wang Q."/>
            <person name="Zhang B."/>
            <person name="Ji P."/>
            <person name="Bell-Sakyi L."/>
            <person name="Cui X.M."/>
            <person name="Yuan T.T."/>
            <person name="Jiang B.G."/>
            <person name="Yang W.F."/>
            <person name="Lam T.T."/>
            <person name="Chang Q.C."/>
            <person name="Ding S.J."/>
            <person name="Wang X.J."/>
            <person name="Zhu J.G."/>
            <person name="Ruan X.D."/>
            <person name="Zhao L."/>
            <person name="Wei J.T."/>
            <person name="Ye R.Z."/>
            <person name="Que T.C."/>
            <person name="Du C.H."/>
            <person name="Zhou Y.H."/>
            <person name="Cheng J.X."/>
            <person name="Dai P.F."/>
            <person name="Guo W.B."/>
            <person name="Han X.H."/>
            <person name="Huang E.J."/>
            <person name="Li L.F."/>
            <person name="Wei W."/>
            <person name="Gao Y.C."/>
            <person name="Liu J.Z."/>
            <person name="Shao H.Z."/>
            <person name="Wang X."/>
            <person name="Wang C.C."/>
            <person name="Yang T.C."/>
            <person name="Huo Q.B."/>
            <person name="Li W."/>
            <person name="Chen H.Y."/>
            <person name="Chen S.E."/>
            <person name="Zhou L.G."/>
            <person name="Ni X.B."/>
            <person name="Tian J.H."/>
            <person name="Sheng Y."/>
            <person name="Liu T."/>
            <person name="Pan Y.S."/>
            <person name="Xia L.Y."/>
            <person name="Li J."/>
            <person name="Zhao F."/>
            <person name="Cao W.C."/>
        </authorList>
    </citation>
    <scope>NUCLEOTIDE SEQUENCE</scope>
    <source>
        <strain evidence="3">Rmic-2018</strain>
    </source>
</reference>
<feature type="compositionally biased region" description="Polar residues" evidence="1">
    <location>
        <begin position="46"/>
        <end position="61"/>
    </location>
</feature>
<keyword evidence="2" id="KW-0472">Membrane</keyword>
<organism evidence="3 4">
    <name type="scientific">Rhipicephalus microplus</name>
    <name type="common">Cattle tick</name>
    <name type="synonym">Boophilus microplus</name>
    <dbReference type="NCBI Taxonomy" id="6941"/>
    <lineage>
        <taxon>Eukaryota</taxon>
        <taxon>Metazoa</taxon>
        <taxon>Ecdysozoa</taxon>
        <taxon>Arthropoda</taxon>
        <taxon>Chelicerata</taxon>
        <taxon>Arachnida</taxon>
        <taxon>Acari</taxon>
        <taxon>Parasitiformes</taxon>
        <taxon>Ixodida</taxon>
        <taxon>Ixodoidea</taxon>
        <taxon>Ixodidae</taxon>
        <taxon>Rhipicephalinae</taxon>
        <taxon>Rhipicephalus</taxon>
        <taxon>Boophilus</taxon>
    </lineage>
</organism>
<dbReference type="InterPro" id="IPR000718">
    <property type="entry name" value="Peptidase_M13"/>
</dbReference>
<dbReference type="Gene3D" id="3.40.390.10">
    <property type="entry name" value="Collagenase (Catalytic Domain)"/>
    <property type="match status" value="1"/>
</dbReference>
<evidence type="ECO:0000313" key="3">
    <source>
        <dbReference type="EMBL" id="KAH8040516.1"/>
    </source>
</evidence>
<dbReference type="PROSITE" id="PS51885">
    <property type="entry name" value="NEPRILYSIN"/>
    <property type="match status" value="1"/>
</dbReference>
<dbReference type="EMBL" id="JABSTU010000001">
    <property type="protein sequence ID" value="KAH8040516.1"/>
    <property type="molecule type" value="Genomic_DNA"/>
</dbReference>
<proteinExistence type="predicted"/>
<protein>
    <recommendedName>
        <fullName evidence="5">Peptidase M13 N-terminal domain-containing protein</fullName>
    </recommendedName>
</protein>
<name>A0A9J6F225_RHIMP</name>
<evidence type="ECO:0000256" key="2">
    <source>
        <dbReference type="SAM" id="Phobius"/>
    </source>
</evidence>
<evidence type="ECO:0008006" key="5">
    <source>
        <dbReference type="Google" id="ProtNLM"/>
    </source>
</evidence>
<keyword evidence="2" id="KW-1133">Transmembrane helix</keyword>
<comment type="caution">
    <text evidence="3">The sequence shown here is derived from an EMBL/GenBank/DDBJ whole genome shotgun (WGS) entry which is preliminary data.</text>
</comment>
<feature type="transmembrane region" description="Helical" evidence="2">
    <location>
        <begin position="110"/>
        <end position="133"/>
    </location>
</feature>
<evidence type="ECO:0000256" key="1">
    <source>
        <dbReference type="SAM" id="MobiDB-lite"/>
    </source>
</evidence>
<gene>
    <name evidence="3" type="ORF">HPB51_011212</name>
</gene>
<accession>A0A9J6F225</accession>
<dbReference type="Gene3D" id="1.10.1380.10">
    <property type="entry name" value="Neutral endopeptidase , domain2"/>
    <property type="match status" value="1"/>
</dbReference>